<gene>
    <name evidence="1" type="primary">Acey_s0130.g1573</name>
    <name evidence="1" type="ORF">Y032_0130g1573</name>
</gene>
<protein>
    <submittedName>
        <fullName evidence="1">Uncharacterized protein</fullName>
    </submittedName>
</protein>
<keyword evidence="2" id="KW-1185">Reference proteome</keyword>
<evidence type="ECO:0000313" key="2">
    <source>
        <dbReference type="Proteomes" id="UP000024635"/>
    </source>
</evidence>
<sequence length="74" mass="8359">MNCGGMLEVSQRAVCSINFAEVLDEVQDKKFLSSGCQEWRIMILISLPTPSPKLSISASGRCFYRRQTYHDSLD</sequence>
<accession>A0A016T7I4</accession>
<evidence type="ECO:0000313" key="1">
    <source>
        <dbReference type="EMBL" id="EYB98627.1"/>
    </source>
</evidence>
<dbReference type="EMBL" id="JARK01001466">
    <property type="protein sequence ID" value="EYB98627.1"/>
    <property type="molecule type" value="Genomic_DNA"/>
</dbReference>
<organism evidence="1 2">
    <name type="scientific">Ancylostoma ceylanicum</name>
    <dbReference type="NCBI Taxonomy" id="53326"/>
    <lineage>
        <taxon>Eukaryota</taxon>
        <taxon>Metazoa</taxon>
        <taxon>Ecdysozoa</taxon>
        <taxon>Nematoda</taxon>
        <taxon>Chromadorea</taxon>
        <taxon>Rhabditida</taxon>
        <taxon>Rhabditina</taxon>
        <taxon>Rhabditomorpha</taxon>
        <taxon>Strongyloidea</taxon>
        <taxon>Ancylostomatidae</taxon>
        <taxon>Ancylostomatinae</taxon>
        <taxon>Ancylostoma</taxon>
    </lineage>
</organism>
<reference evidence="2" key="1">
    <citation type="journal article" date="2015" name="Nat. Genet.">
        <title>The genome and transcriptome of the zoonotic hookworm Ancylostoma ceylanicum identify infection-specific gene families.</title>
        <authorList>
            <person name="Schwarz E.M."/>
            <person name="Hu Y."/>
            <person name="Antoshechkin I."/>
            <person name="Miller M.M."/>
            <person name="Sternberg P.W."/>
            <person name="Aroian R.V."/>
        </authorList>
    </citation>
    <scope>NUCLEOTIDE SEQUENCE</scope>
    <source>
        <strain evidence="2">HY135</strain>
    </source>
</reference>
<dbReference type="AlphaFoldDB" id="A0A016T7I4"/>
<proteinExistence type="predicted"/>
<name>A0A016T7I4_9BILA</name>
<dbReference type="Proteomes" id="UP000024635">
    <property type="component" value="Unassembled WGS sequence"/>
</dbReference>
<comment type="caution">
    <text evidence="1">The sequence shown here is derived from an EMBL/GenBank/DDBJ whole genome shotgun (WGS) entry which is preliminary data.</text>
</comment>